<accession>A0ABD2N027</accession>
<organism evidence="4 5">
    <name type="scientific">Cryptolaemus montrouzieri</name>
    <dbReference type="NCBI Taxonomy" id="559131"/>
    <lineage>
        <taxon>Eukaryota</taxon>
        <taxon>Metazoa</taxon>
        <taxon>Ecdysozoa</taxon>
        <taxon>Arthropoda</taxon>
        <taxon>Hexapoda</taxon>
        <taxon>Insecta</taxon>
        <taxon>Pterygota</taxon>
        <taxon>Neoptera</taxon>
        <taxon>Endopterygota</taxon>
        <taxon>Coleoptera</taxon>
        <taxon>Polyphaga</taxon>
        <taxon>Cucujiformia</taxon>
        <taxon>Coccinelloidea</taxon>
        <taxon>Coccinellidae</taxon>
        <taxon>Scymninae</taxon>
        <taxon>Scymnini</taxon>
        <taxon>Cryptolaemus</taxon>
    </lineage>
</organism>
<evidence type="ECO:0000313" key="4">
    <source>
        <dbReference type="EMBL" id="KAL3272046.1"/>
    </source>
</evidence>
<name>A0ABD2N027_9CUCU</name>
<dbReference type="InterPro" id="IPR027417">
    <property type="entry name" value="P-loop_NTPase"/>
</dbReference>
<dbReference type="Pfam" id="PF01057">
    <property type="entry name" value="Parvo_NS1"/>
    <property type="match status" value="1"/>
</dbReference>
<keyword evidence="1" id="KW-0547">Nucleotide-binding</keyword>
<evidence type="ECO:0000313" key="5">
    <source>
        <dbReference type="Proteomes" id="UP001516400"/>
    </source>
</evidence>
<dbReference type="PROSITE" id="PS51206">
    <property type="entry name" value="SF3_HELICASE_1"/>
    <property type="match status" value="1"/>
</dbReference>
<dbReference type="InterPro" id="IPR014015">
    <property type="entry name" value="Helicase_SF3_DNA-vir"/>
</dbReference>
<gene>
    <name evidence="4" type="ORF">HHI36_022508</name>
</gene>
<keyword evidence="5" id="KW-1185">Reference proteome</keyword>
<protein>
    <recommendedName>
        <fullName evidence="3">SF3 helicase domain-containing protein</fullName>
    </recommendedName>
</protein>
<dbReference type="SUPFAM" id="SSF52540">
    <property type="entry name" value="P-loop containing nucleoside triphosphate hydrolases"/>
    <property type="match status" value="1"/>
</dbReference>
<evidence type="ECO:0000256" key="2">
    <source>
        <dbReference type="ARBA" id="ARBA00022840"/>
    </source>
</evidence>
<reference evidence="4 5" key="1">
    <citation type="journal article" date="2021" name="BMC Biol.">
        <title>Horizontally acquired antibacterial genes associated with adaptive radiation of ladybird beetles.</title>
        <authorList>
            <person name="Li H.S."/>
            <person name="Tang X.F."/>
            <person name="Huang Y.H."/>
            <person name="Xu Z.Y."/>
            <person name="Chen M.L."/>
            <person name="Du X.Y."/>
            <person name="Qiu B.Y."/>
            <person name="Chen P.T."/>
            <person name="Zhang W."/>
            <person name="Slipinski A."/>
            <person name="Escalona H.E."/>
            <person name="Waterhouse R.M."/>
            <person name="Zwick A."/>
            <person name="Pang H."/>
        </authorList>
    </citation>
    <scope>NUCLEOTIDE SEQUENCE [LARGE SCALE GENOMIC DNA]</scope>
    <source>
        <strain evidence="4">SYSU2018</strain>
    </source>
</reference>
<dbReference type="EMBL" id="JABFTP020000042">
    <property type="protein sequence ID" value="KAL3272046.1"/>
    <property type="molecule type" value="Genomic_DNA"/>
</dbReference>
<dbReference type="GO" id="GO:0005524">
    <property type="term" value="F:ATP binding"/>
    <property type="evidence" value="ECO:0007669"/>
    <property type="project" value="UniProtKB-KW"/>
</dbReference>
<keyword evidence="2" id="KW-0067">ATP-binding</keyword>
<dbReference type="InterPro" id="IPR001257">
    <property type="entry name" value="Parvovirus_NS1_helicase"/>
</dbReference>
<proteinExistence type="predicted"/>
<comment type="caution">
    <text evidence="4">The sequence shown here is derived from an EMBL/GenBank/DDBJ whole genome shotgun (WGS) entry which is preliminary data.</text>
</comment>
<dbReference type="AlphaFoldDB" id="A0ABD2N027"/>
<dbReference type="Proteomes" id="UP001516400">
    <property type="component" value="Unassembled WGS sequence"/>
</dbReference>
<feature type="domain" description="SF3 helicase" evidence="3">
    <location>
        <begin position="310"/>
        <end position="459"/>
    </location>
</feature>
<evidence type="ECO:0000259" key="3">
    <source>
        <dbReference type="PROSITE" id="PS51206"/>
    </source>
</evidence>
<sequence>MEQELSPMANRLVTGLREKVWKNDRFYFTDVFASNDRRRARELAAELVRRTKFYPGEFILVSLHGDHVHTVHDCPYSNRSCRCAFKKFQAAEEDIRRLLRRPRRIQTFTNRDWEDCVKYYSTEGRTIAHCILGRADQGFRYEIADFSNSGVSSDDELETQRCLEDSHDPCSTSVFGEGGNISTSARHIVPRKRRHIEVPVGRLGITGQITELLNRVAVCPLSEIVFLPEYLTNPVIACKRLDAKEVKDALDLRGAVVNTWTLKNFQDFYERDDVIKVWSARSLDLVPLTYFSYDESMYICNELLEYQLGDNVLDFKRMLINILESNIPKLNCMCIVSPPSAGKNFFFDGVRDYLLNVGQMCNPNRSNHFAYQDCYNKRIIIWNEPNYESSELENLKMLFAGDNLSANVKNKPQANVKRTPVIILSNNEPAFVRHHAFRDRIVTYYWKSAPYLKEYNKKPLPLACINCLKKNLNFFWDPL</sequence>
<evidence type="ECO:0000256" key="1">
    <source>
        <dbReference type="ARBA" id="ARBA00022741"/>
    </source>
</evidence>
<dbReference type="Gene3D" id="3.40.50.300">
    <property type="entry name" value="P-loop containing nucleotide triphosphate hydrolases"/>
    <property type="match status" value="1"/>
</dbReference>